<name>A0A6N7S8T7_9FIRM</name>
<keyword evidence="4" id="KW-1185">Reference proteome</keyword>
<evidence type="ECO:0000313" key="3">
    <source>
        <dbReference type="Proteomes" id="UP000433575"/>
    </source>
</evidence>
<sequence>MILSEKDGELFYELWFPLLDYCNQNYGGKKNARKMSAEKELDSQEVKAAADRIWEDVSIIDEYLKRHADMPDEHQEIISGWKRCVTDHFIIERHLKKGSVFISMSNENVYLVGGIISSKEEMFCPYRMPMIVEATRLPFRDQIITDGLIIPYSNFLIGGNMARDYKEIYMEAKLEKQIIKSL</sequence>
<accession>A0A6N7S8T7</accession>
<organism evidence="1 3">
    <name type="scientific">Holdemania massiliensis</name>
    <dbReference type="NCBI Taxonomy" id="1468449"/>
    <lineage>
        <taxon>Bacteria</taxon>
        <taxon>Bacillati</taxon>
        <taxon>Bacillota</taxon>
        <taxon>Erysipelotrichia</taxon>
        <taxon>Erysipelotrichales</taxon>
        <taxon>Erysipelotrichaceae</taxon>
        <taxon>Holdemania</taxon>
    </lineage>
</organism>
<gene>
    <name evidence="2" type="ORF">GKD88_10100</name>
    <name evidence="1" type="ORF">GKE08_10300</name>
</gene>
<reference evidence="3 4" key="1">
    <citation type="journal article" date="2019" name="Nat. Med.">
        <title>A library of human gut bacterial isolates paired with longitudinal multiomics data enables mechanistic microbiome research.</title>
        <authorList>
            <person name="Poyet M."/>
            <person name="Groussin M."/>
            <person name="Gibbons S.M."/>
            <person name="Avila-Pacheco J."/>
            <person name="Jiang X."/>
            <person name="Kearney S.M."/>
            <person name="Perrotta A.R."/>
            <person name="Berdy B."/>
            <person name="Zhao S."/>
            <person name="Lieberman T.D."/>
            <person name="Swanson P.K."/>
            <person name="Smith M."/>
            <person name="Roesemann S."/>
            <person name="Alexander J.E."/>
            <person name="Rich S.A."/>
            <person name="Livny J."/>
            <person name="Vlamakis H."/>
            <person name="Clish C."/>
            <person name="Bullock K."/>
            <person name="Deik A."/>
            <person name="Scott J."/>
            <person name="Pierce K.A."/>
            <person name="Xavier R.J."/>
            <person name="Alm E.J."/>
        </authorList>
    </citation>
    <scope>NUCLEOTIDE SEQUENCE [LARGE SCALE GENOMIC DNA]</scope>
    <source>
        <strain evidence="1 3">BIOML-A4</strain>
        <strain evidence="2 4">BIOML-A5</strain>
    </source>
</reference>
<dbReference type="EMBL" id="WKPJ01000015">
    <property type="protein sequence ID" value="MSA89716.1"/>
    <property type="molecule type" value="Genomic_DNA"/>
</dbReference>
<comment type="caution">
    <text evidence="1">The sequence shown here is derived from an EMBL/GenBank/DDBJ whole genome shotgun (WGS) entry which is preliminary data.</text>
</comment>
<dbReference type="OrthoDB" id="1649944at2"/>
<protein>
    <submittedName>
        <fullName evidence="1">Uncharacterized protein</fullName>
    </submittedName>
</protein>
<dbReference type="EMBL" id="WKPI01000017">
    <property type="protein sequence ID" value="MSC33471.1"/>
    <property type="molecule type" value="Genomic_DNA"/>
</dbReference>
<evidence type="ECO:0000313" key="4">
    <source>
        <dbReference type="Proteomes" id="UP000480929"/>
    </source>
</evidence>
<dbReference type="Proteomes" id="UP000433575">
    <property type="component" value="Unassembled WGS sequence"/>
</dbReference>
<dbReference type="Proteomes" id="UP000480929">
    <property type="component" value="Unassembled WGS sequence"/>
</dbReference>
<proteinExistence type="predicted"/>
<dbReference type="RefSeq" id="WP_154238942.1">
    <property type="nucleotide sequence ID" value="NZ_CALJPI010000064.1"/>
</dbReference>
<dbReference type="AlphaFoldDB" id="A0A6N7S8T7"/>
<evidence type="ECO:0000313" key="2">
    <source>
        <dbReference type="EMBL" id="MSC33471.1"/>
    </source>
</evidence>
<evidence type="ECO:0000313" key="1">
    <source>
        <dbReference type="EMBL" id="MSA89716.1"/>
    </source>
</evidence>